<comment type="caution">
    <text evidence="2">The sequence shown here is derived from an EMBL/GenBank/DDBJ whole genome shotgun (WGS) entry which is preliminary data.</text>
</comment>
<proteinExistence type="predicted"/>
<dbReference type="InterPro" id="IPR029068">
    <property type="entry name" value="Glyas_Bleomycin-R_OHBP_Dase"/>
</dbReference>
<feature type="domain" description="VOC" evidence="1">
    <location>
        <begin position="1"/>
        <end position="139"/>
    </location>
</feature>
<evidence type="ECO:0000313" key="2">
    <source>
        <dbReference type="EMBL" id="MEU0156230.1"/>
    </source>
</evidence>
<dbReference type="EMBL" id="JBEXRX010000162">
    <property type="protein sequence ID" value="MEU0156230.1"/>
    <property type="molecule type" value="Genomic_DNA"/>
</dbReference>
<evidence type="ECO:0000259" key="1">
    <source>
        <dbReference type="PROSITE" id="PS51819"/>
    </source>
</evidence>
<gene>
    <name evidence="2" type="ORF">ABZ071_30945</name>
</gene>
<accession>A0ABV2VTV6</accession>
<sequence length="161" mass="18444">MAFLVEDLEVAARRWRAVYRDEEWRTYTYTPDVMKNCTYRGEPGRYEMRLALVGSSPQLELIQPIAGPSIYHDWIREHGYGLHHFGFFVPSVDETVRQLEAQGHPSIQSGSGYGLDGDGGYAYFDFEDTYGVVLEAIGVPKRRRPSEQIFDSTNNVDQTQE</sequence>
<dbReference type="Pfam" id="PF13669">
    <property type="entry name" value="Glyoxalase_4"/>
    <property type="match status" value="1"/>
</dbReference>
<reference evidence="2 3" key="1">
    <citation type="submission" date="2024-06" db="EMBL/GenBank/DDBJ databases">
        <title>The Natural Products Discovery Center: Release of the First 8490 Sequenced Strains for Exploring Actinobacteria Biosynthetic Diversity.</title>
        <authorList>
            <person name="Kalkreuter E."/>
            <person name="Kautsar S.A."/>
            <person name="Yang D."/>
            <person name="Bader C.D."/>
            <person name="Teijaro C.N."/>
            <person name="Fluegel L."/>
            <person name="Davis C.M."/>
            <person name="Simpson J.R."/>
            <person name="Lauterbach L."/>
            <person name="Steele A.D."/>
            <person name="Gui C."/>
            <person name="Meng S."/>
            <person name="Li G."/>
            <person name="Viehrig K."/>
            <person name="Ye F."/>
            <person name="Su P."/>
            <person name="Kiefer A.F."/>
            <person name="Nichols A."/>
            <person name="Cepeda A.J."/>
            <person name="Yan W."/>
            <person name="Fan B."/>
            <person name="Jiang Y."/>
            <person name="Adhikari A."/>
            <person name="Zheng C.-J."/>
            <person name="Schuster L."/>
            <person name="Cowan T.M."/>
            <person name="Smanski M.J."/>
            <person name="Chevrette M.G."/>
            <person name="De Carvalho L.P.S."/>
            <person name="Shen B."/>
        </authorList>
    </citation>
    <scope>NUCLEOTIDE SEQUENCE [LARGE SCALE GENOMIC DNA]</scope>
    <source>
        <strain evidence="2 3">NPDC006286</strain>
    </source>
</reference>
<keyword evidence="3" id="KW-1185">Reference proteome</keyword>
<dbReference type="InterPro" id="IPR037523">
    <property type="entry name" value="VOC_core"/>
</dbReference>
<protein>
    <submittedName>
        <fullName evidence="2">VOC family protein</fullName>
    </submittedName>
</protein>
<dbReference type="RefSeq" id="WP_355667761.1">
    <property type="nucleotide sequence ID" value="NZ_JBEXRX010000162.1"/>
</dbReference>
<dbReference type="Proteomes" id="UP001550348">
    <property type="component" value="Unassembled WGS sequence"/>
</dbReference>
<evidence type="ECO:0000313" key="3">
    <source>
        <dbReference type="Proteomes" id="UP001550348"/>
    </source>
</evidence>
<dbReference type="PROSITE" id="PS51819">
    <property type="entry name" value="VOC"/>
    <property type="match status" value="1"/>
</dbReference>
<dbReference type="SUPFAM" id="SSF54593">
    <property type="entry name" value="Glyoxalase/Bleomycin resistance protein/Dihydroxybiphenyl dioxygenase"/>
    <property type="match status" value="1"/>
</dbReference>
<dbReference type="Gene3D" id="3.10.180.10">
    <property type="entry name" value="2,3-Dihydroxybiphenyl 1,2-Dioxygenase, domain 1"/>
    <property type="match status" value="1"/>
</dbReference>
<organism evidence="2 3">
    <name type="scientific">Micromonospora fulviviridis</name>
    <dbReference type="NCBI Taxonomy" id="47860"/>
    <lineage>
        <taxon>Bacteria</taxon>
        <taxon>Bacillati</taxon>
        <taxon>Actinomycetota</taxon>
        <taxon>Actinomycetes</taxon>
        <taxon>Micromonosporales</taxon>
        <taxon>Micromonosporaceae</taxon>
        <taxon>Micromonospora</taxon>
    </lineage>
</organism>
<name>A0ABV2VTV6_9ACTN</name>